<comment type="caution">
    <text evidence="6">The sequence shown here is derived from an EMBL/GenBank/DDBJ whole genome shotgun (WGS) entry which is preliminary data.</text>
</comment>
<evidence type="ECO:0000256" key="3">
    <source>
        <dbReference type="ARBA" id="ARBA00022598"/>
    </source>
</evidence>
<protein>
    <recommendedName>
        <fullName evidence="2">DNA ligase (ATP)</fullName>
        <ecNumber evidence="2">6.5.1.1</ecNumber>
    </recommendedName>
</protein>
<dbReference type="InterPro" id="IPR016059">
    <property type="entry name" value="DNA_ligase_ATP-dep_CS"/>
</dbReference>
<dbReference type="PANTHER" id="PTHR45674:SF4">
    <property type="entry name" value="DNA LIGASE 1"/>
    <property type="match status" value="1"/>
</dbReference>
<feature type="domain" description="ATP-dependent DNA ligase family profile" evidence="5">
    <location>
        <begin position="104"/>
        <end position="194"/>
    </location>
</feature>
<evidence type="ECO:0000256" key="2">
    <source>
        <dbReference type="ARBA" id="ARBA00012727"/>
    </source>
</evidence>
<name>A0ABT8E8Z2_9BACL</name>
<dbReference type="RefSeq" id="WP_290400503.1">
    <property type="nucleotide sequence ID" value="NZ_JAUHLN010000003.1"/>
</dbReference>
<dbReference type="SUPFAM" id="SSF50249">
    <property type="entry name" value="Nucleic acid-binding proteins"/>
    <property type="match status" value="1"/>
</dbReference>
<evidence type="ECO:0000313" key="6">
    <source>
        <dbReference type="EMBL" id="MDN4074369.1"/>
    </source>
</evidence>
<keyword evidence="7" id="KW-1185">Reference proteome</keyword>
<dbReference type="InterPro" id="IPR012340">
    <property type="entry name" value="NA-bd_OB-fold"/>
</dbReference>
<dbReference type="PROSITE" id="PS00333">
    <property type="entry name" value="DNA_LIGASE_A2"/>
    <property type="match status" value="1"/>
</dbReference>
<dbReference type="EC" id="6.5.1.1" evidence="2"/>
<reference evidence="6" key="1">
    <citation type="submission" date="2023-06" db="EMBL/GenBank/DDBJ databases">
        <title>Draft Genome Sequences of Representative Paenibacillus Polymyxa, Bacillus cereus, Fictibacillus sp., and Brevibacillus agri Strains Isolated from Amazonian Dark Earth.</title>
        <authorList>
            <person name="Pellegrinetti T.A."/>
            <person name="Cunha I.C.M."/>
            <person name="Chaves M.G."/>
            <person name="Freitas A.S."/>
            <person name="Silva A.V.R."/>
            <person name="Tsai S.M."/>
            <person name="Mendes L.W."/>
        </authorList>
    </citation>
    <scope>NUCLEOTIDE SEQUENCE</scope>
    <source>
        <strain evidence="6">CENA-BCM004</strain>
    </source>
</reference>
<dbReference type="Gene3D" id="2.40.50.140">
    <property type="entry name" value="Nucleic acid-binding proteins"/>
    <property type="match status" value="1"/>
</dbReference>
<dbReference type="InterPro" id="IPR012310">
    <property type="entry name" value="DNA_ligase_ATP-dep_cent"/>
</dbReference>
<dbReference type="InterPro" id="IPR050191">
    <property type="entry name" value="ATP-dep_DNA_ligase"/>
</dbReference>
<evidence type="ECO:0000256" key="1">
    <source>
        <dbReference type="ARBA" id="ARBA00007572"/>
    </source>
</evidence>
<dbReference type="InterPro" id="IPR012309">
    <property type="entry name" value="DNA_ligase_ATP-dep_C"/>
</dbReference>
<dbReference type="Pfam" id="PF01068">
    <property type="entry name" value="DNA_ligase_A_M"/>
    <property type="match status" value="1"/>
</dbReference>
<dbReference type="SUPFAM" id="SSF56091">
    <property type="entry name" value="DNA ligase/mRNA capping enzyme, catalytic domain"/>
    <property type="match status" value="1"/>
</dbReference>
<gene>
    <name evidence="6" type="ORF">QYF49_15390</name>
</gene>
<evidence type="ECO:0000259" key="5">
    <source>
        <dbReference type="PROSITE" id="PS50160"/>
    </source>
</evidence>
<sequence length="314" mass="35972">MKPITPMEPKMAARIPTTSDWTAQIKWDGVHVLTYYDGREAHLFNRKRRERTLNYPELTNVPSYCSAHSVILDGEIISLADDGRPSFHKVMKRDGIRNPSRIPAIQSQVPITYMIFDVLFYNGEWVTDQPFKERQKLLSNIIIPNEHVQLVRSHDDGEALFDAIKQTGMEGIVMKQLDSRYYIGEKNEVWIKIKNTRDLIAAIGGFTLRDGIVNSILLGLYDRSGEFIYIGHTGTGKLSVLEWRELTKQLLPLEIKQPPFINSVGRHSDAHWVKPHITAKIHFAEWTEGQKLRQPSIQAFVDVPPTECVLVEET</sequence>
<comment type="catalytic activity">
    <reaction evidence="4">
        <text>ATP + (deoxyribonucleotide)n-3'-hydroxyl + 5'-phospho-(deoxyribonucleotide)m = (deoxyribonucleotide)n+m + AMP + diphosphate.</text>
        <dbReference type="EC" id="6.5.1.1"/>
    </reaction>
</comment>
<evidence type="ECO:0000313" key="7">
    <source>
        <dbReference type="Proteomes" id="UP001168694"/>
    </source>
</evidence>
<dbReference type="CDD" id="cd07906">
    <property type="entry name" value="Adenylation_DNA_ligase_LigD_LigC"/>
    <property type="match status" value="1"/>
</dbReference>
<dbReference type="Pfam" id="PF04679">
    <property type="entry name" value="DNA_ligase_A_C"/>
    <property type="match status" value="1"/>
</dbReference>
<dbReference type="PANTHER" id="PTHR45674">
    <property type="entry name" value="DNA LIGASE 1/3 FAMILY MEMBER"/>
    <property type="match status" value="1"/>
</dbReference>
<dbReference type="Gene3D" id="3.30.470.30">
    <property type="entry name" value="DNA ligase/mRNA capping enzyme"/>
    <property type="match status" value="1"/>
</dbReference>
<dbReference type="PROSITE" id="PS50160">
    <property type="entry name" value="DNA_LIGASE_A3"/>
    <property type="match status" value="1"/>
</dbReference>
<dbReference type="Proteomes" id="UP001168694">
    <property type="component" value="Unassembled WGS sequence"/>
</dbReference>
<organism evidence="6 7">
    <name type="scientific">Fictibacillus terranigra</name>
    <dbReference type="NCBI Taxonomy" id="3058424"/>
    <lineage>
        <taxon>Bacteria</taxon>
        <taxon>Bacillati</taxon>
        <taxon>Bacillota</taxon>
        <taxon>Bacilli</taxon>
        <taxon>Bacillales</taxon>
        <taxon>Fictibacillaceae</taxon>
        <taxon>Fictibacillus</taxon>
    </lineage>
</organism>
<accession>A0ABT8E8Z2</accession>
<keyword evidence="3 6" id="KW-0436">Ligase</keyword>
<evidence type="ECO:0000256" key="4">
    <source>
        <dbReference type="ARBA" id="ARBA00034003"/>
    </source>
</evidence>
<proteinExistence type="inferred from homology"/>
<dbReference type="CDD" id="cd07971">
    <property type="entry name" value="OBF_DNA_ligase_LigD"/>
    <property type="match status" value="1"/>
</dbReference>
<dbReference type="GO" id="GO:0016874">
    <property type="term" value="F:ligase activity"/>
    <property type="evidence" value="ECO:0007669"/>
    <property type="project" value="UniProtKB-KW"/>
</dbReference>
<dbReference type="EMBL" id="JAUHLN010000003">
    <property type="protein sequence ID" value="MDN4074369.1"/>
    <property type="molecule type" value="Genomic_DNA"/>
</dbReference>
<comment type="similarity">
    <text evidence="1">Belongs to the ATP-dependent DNA ligase family.</text>
</comment>